<dbReference type="SMART" id="SM00450">
    <property type="entry name" value="RHOD"/>
    <property type="match status" value="1"/>
</dbReference>
<dbReference type="SUPFAM" id="SSF52821">
    <property type="entry name" value="Rhodanese/Cell cycle control phosphatase"/>
    <property type="match status" value="1"/>
</dbReference>
<dbReference type="AlphaFoldDB" id="A0A127FBM4"/>
<dbReference type="OrthoDB" id="9814704at2"/>
<name>A0A127FBM4_STEDE</name>
<feature type="domain" description="Rhodanese" evidence="2">
    <location>
        <begin position="271"/>
        <end position="358"/>
    </location>
</feature>
<dbReference type="CDD" id="cd00158">
    <property type="entry name" value="RHOD"/>
    <property type="match status" value="1"/>
</dbReference>
<dbReference type="Pfam" id="PF00581">
    <property type="entry name" value="Rhodanese"/>
    <property type="match status" value="1"/>
</dbReference>
<dbReference type="InterPro" id="IPR000595">
    <property type="entry name" value="cNMP-bd_dom"/>
</dbReference>
<protein>
    <recommendedName>
        <fullName evidence="5">Cyclic nucleotide-binding domain-containing protein</fullName>
    </recommendedName>
</protein>
<proteinExistence type="predicted"/>
<dbReference type="InterPro" id="IPR018488">
    <property type="entry name" value="cNMP-bd_CS"/>
</dbReference>
<dbReference type="InterPro" id="IPR001763">
    <property type="entry name" value="Rhodanese-like_dom"/>
</dbReference>
<dbReference type="PROSITE" id="PS50206">
    <property type="entry name" value="RHODANESE_3"/>
    <property type="match status" value="1"/>
</dbReference>
<gene>
    <name evidence="3" type="ORF">ACG33_07790</name>
</gene>
<dbReference type="CDD" id="cd00038">
    <property type="entry name" value="CAP_ED"/>
    <property type="match status" value="2"/>
</dbReference>
<feature type="domain" description="Cyclic nucleotide-binding" evidence="1">
    <location>
        <begin position="150"/>
        <end position="254"/>
    </location>
</feature>
<keyword evidence="4" id="KW-1185">Reference proteome</keyword>
<dbReference type="STRING" id="465721.ACG33_07790"/>
<dbReference type="EMBL" id="CP011971">
    <property type="protein sequence ID" value="AMN46998.1"/>
    <property type="molecule type" value="Genomic_DNA"/>
</dbReference>
<dbReference type="InterPro" id="IPR014710">
    <property type="entry name" value="RmlC-like_jellyroll"/>
</dbReference>
<dbReference type="PROSITE" id="PS50042">
    <property type="entry name" value="CNMP_BINDING_3"/>
    <property type="match status" value="2"/>
</dbReference>
<dbReference type="SMART" id="SM00100">
    <property type="entry name" value="cNMP"/>
    <property type="match status" value="2"/>
</dbReference>
<organism evidence="3 4">
    <name type="scientific">Steroidobacter denitrificans</name>
    <dbReference type="NCBI Taxonomy" id="465721"/>
    <lineage>
        <taxon>Bacteria</taxon>
        <taxon>Pseudomonadati</taxon>
        <taxon>Pseudomonadota</taxon>
        <taxon>Gammaproteobacteria</taxon>
        <taxon>Steroidobacterales</taxon>
        <taxon>Steroidobacteraceae</taxon>
        <taxon>Steroidobacter</taxon>
    </lineage>
</organism>
<evidence type="ECO:0000259" key="2">
    <source>
        <dbReference type="PROSITE" id="PS50206"/>
    </source>
</evidence>
<evidence type="ECO:0008006" key="5">
    <source>
        <dbReference type="Google" id="ProtNLM"/>
    </source>
</evidence>
<dbReference type="PROSITE" id="PS00888">
    <property type="entry name" value="CNMP_BINDING_1"/>
    <property type="match status" value="1"/>
</dbReference>
<reference evidence="3 4" key="1">
    <citation type="submission" date="2015-06" db="EMBL/GenBank/DDBJ databases">
        <title>A Comprehensive Approach to Explore the Metabolic and Phylogenetic Diversity of Bacterial Steroid Degradation in the Environment: Testosterone as an Example.</title>
        <authorList>
            <person name="Yang F.-C."/>
            <person name="Chen Y.-L."/>
            <person name="Yu C.-P."/>
            <person name="Tang S.-L."/>
            <person name="Wang P.-H."/>
            <person name="Ismail W."/>
            <person name="Wang C.-H."/>
            <person name="Yang C.-Y."/>
            <person name="Chiang Y.-R."/>
        </authorList>
    </citation>
    <scope>NUCLEOTIDE SEQUENCE [LARGE SCALE GENOMIC DNA]</scope>
    <source>
        <strain evidence="3 4">DSM 18526</strain>
    </source>
</reference>
<sequence length="372" mass="41275">MESKPLELGLLRSFSPLDGLKSENLQSLARRTSLQELGAGRLLFKQGEADKYTYYLISGVLELLQDGRTIMIIRGGSPEARNPIAAASPRRCSARVVSDRIEYIGIDGNMLDMMLTWDQTGSYEVNELHGVDDPGPASDDWMTTLLQTKAFHKVPPANIQAIFMRMQRVDLRTGETVIKQGDEGDYFYVIVKGTCSVTRETPLNKAGIKLADLGMGDTFGEEALISDARRNASVVMTSDGTLMRLSKEDFRTLLNEPMLEWVDLQQAEDIVARGGQWLDVRLPSEFENYHMPGAVNLPLYFIRLKLKSLDRNTHYVVCCDTSRRSSAGAYILSERGFRASVLRHGLAATDRSISPGLNEKALQDTSPSDASS</sequence>
<dbReference type="PANTHER" id="PTHR23011:SF28">
    <property type="entry name" value="CYCLIC NUCLEOTIDE-BINDING DOMAIN CONTAINING PROTEIN"/>
    <property type="match status" value="1"/>
</dbReference>
<dbReference type="Gene3D" id="2.60.120.10">
    <property type="entry name" value="Jelly Rolls"/>
    <property type="match status" value="2"/>
</dbReference>
<evidence type="ECO:0000313" key="3">
    <source>
        <dbReference type="EMBL" id="AMN46998.1"/>
    </source>
</evidence>
<dbReference type="PANTHER" id="PTHR23011">
    <property type="entry name" value="CYCLIC NUCLEOTIDE-BINDING DOMAIN CONTAINING PROTEIN"/>
    <property type="match status" value="1"/>
</dbReference>
<dbReference type="RefSeq" id="WP_066920138.1">
    <property type="nucleotide sequence ID" value="NZ_CP011971.1"/>
</dbReference>
<evidence type="ECO:0000313" key="4">
    <source>
        <dbReference type="Proteomes" id="UP000070250"/>
    </source>
</evidence>
<evidence type="ECO:0000259" key="1">
    <source>
        <dbReference type="PROSITE" id="PS50042"/>
    </source>
</evidence>
<accession>A0A127FBM4</accession>
<dbReference type="Gene3D" id="3.40.250.10">
    <property type="entry name" value="Rhodanese-like domain"/>
    <property type="match status" value="1"/>
</dbReference>
<dbReference type="KEGG" id="sdf:ACG33_07790"/>
<dbReference type="InterPro" id="IPR036873">
    <property type="entry name" value="Rhodanese-like_dom_sf"/>
</dbReference>
<dbReference type="SUPFAM" id="SSF51206">
    <property type="entry name" value="cAMP-binding domain-like"/>
    <property type="match status" value="2"/>
</dbReference>
<dbReference type="PRINTS" id="PR00103">
    <property type="entry name" value="CAMPKINASE"/>
</dbReference>
<dbReference type="Proteomes" id="UP000070250">
    <property type="component" value="Chromosome"/>
</dbReference>
<dbReference type="InterPro" id="IPR018490">
    <property type="entry name" value="cNMP-bd_dom_sf"/>
</dbReference>
<feature type="domain" description="Cyclic nucleotide-binding" evidence="1">
    <location>
        <begin position="16"/>
        <end position="115"/>
    </location>
</feature>
<dbReference type="Pfam" id="PF00027">
    <property type="entry name" value="cNMP_binding"/>
    <property type="match status" value="1"/>
</dbReference>